<keyword evidence="1" id="KW-0732">Signal</keyword>
<proteinExistence type="predicted"/>
<reference evidence="3" key="1">
    <citation type="submission" date="2014-03" db="EMBL/GenBank/DDBJ databases">
        <authorList>
            <person name="Aksoy S."/>
            <person name="Warren W."/>
            <person name="Wilson R.K."/>
        </authorList>
    </citation>
    <scope>NUCLEOTIDE SEQUENCE [LARGE SCALE GENOMIC DNA]</scope>
    <source>
        <strain evidence="3">IAEA</strain>
    </source>
</reference>
<evidence type="ECO:0000256" key="1">
    <source>
        <dbReference type="SAM" id="SignalP"/>
    </source>
</evidence>
<evidence type="ECO:0000313" key="2">
    <source>
        <dbReference type="EnsemblMetazoa" id="GBRI003281-PA"/>
    </source>
</evidence>
<dbReference type="Proteomes" id="UP000091820">
    <property type="component" value="Unassembled WGS sequence"/>
</dbReference>
<feature type="signal peptide" evidence="1">
    <location>
        <begin position="1"/>
        <end position="24"/>
    </location>
</feature>
<keyword evidence="3" id="KW-1185">Reference proteome</keyword>
<evidence type="ECO:0000313" key="3">
    <source>
        <dbReference type="Proteomes" id="UP000091820"/>
    </source>
</evidence>
<dbReference type="VEuPathDB" id="VectorBase:GBRI003281"/>
<protein>
    <submittedName>
        <fullName evidence="2">Uncharacterized protein</fullName>
    </submittedName>
</protein>
<sequence length="257" mass="29887">MSLDLMFHCIFFLIFTIFLVHTTAYATGASNFVNKLTDPEDLSTIGKISFLEPWPRGKLVLKPNNLKEFDERTVYDPGDELFHVLNADVAAATNQNLKIVSQSNDYDDTAGNDLDMEDKNEIFQKLHQDLRDEQDMVTKSNILMKMLEDPNLDTLPLIYIEDEDEDTDVNASNNIINSNGLIKRSRYYRRYPWKRHHKNRNTYDPELRNACTPTKDDVFKLLVHLHENRNGRNGNTINFCNRKRPARAIFTNIRFLG</sequence>
<organism evidence="2 3">
    <name type="scientific">Glossina brevipalpis</name>
    <dbReference type="NCBI Taxonomy" id="37001"/>
    <lineage>
        <taxon>Eukaryota</taxon>
        <taxon>Metazoa</taxon>
        <taxon>Ecdysozoa</taxon>
        <taxon>Arthropoda</taxon>
        <taxon>Hexapoda</taxon>
        <taxon>Insecta</taxon>
        <taxon>Pterygota</taxon>
        <taxon>Neoptera</taxon>
        <taxon>Endopterygota</taxon>
        <taxon>Diptera</taxon>
        <taxon>Brachycera</taxon>
        <taxon>Muscomorpha</taxon>
        <taxon>Hippoboscoidea</taxon>
        <taxon>Glossinidae</taxon>
        <taxon>Glossina</taxon>
    </lineage>
</organism>
<accession>A0A1A9W1U3</accession>
<dbReference type="EnsemblMetazoa" id="GBRI003281-RA">
    <property type="protein sequence ID" value="GBRI003281-PA"/>
    <property type="gene ID" value="GBRI003281"/>
</dbReference>
<feature type="chain" id="PRO_5008399865" evidence="1">
    <location>
        <begin position="25"/>
        <end position="257"/>
    </location>
</feature>
<name>A0A1A9W1U3_9MUSC</name>
<dbReference type="AlphaFoldDB" id="A0A1A9W1U3"/>
<reference evidence="2" key="2">
    <citation type="submission" date="2020-05" db="UniProtKB">
        <authorList>
            <consortium name="EnsemblMetazoa"/>
        </authorList>
    </citation>
    <scope>IDENTIFICATION</scope>
    <source>
        <strain evidence="2">IAEA</strain>
    </source>
</reference>